<dbReference type="PANTHER" id="PTHR48081">
    <property type="entry name" value="AB HYDROLASE SUPERFAMILY PROTEIN C4A8.06C"/>
    <property type="match status" value="1"/>
</dbReference>
<feature type="domain" description="BD-FAE-like" evidence="3">
    <location>
        <begin position="57"/>
        <end position="163"/>
    </location>
</feature>
<reference evidence="4 5" key="1">
    <citation type="submission" date="2017-04" db="EMBL/GenBank/DDBJ databases">
        <authorList>
            <person name="Afonso C.L."/>
            <person name="Miller P.J."/>
            <person name="Scott M.A."/>
            <person name="Spackman E."/>
            <person name="Goraichik I."/>
            <person name="Dimitrov K.M."/>
            <person name="Suarez D.L."/>
            <person name="Swayne D.E."/>
        </authorList>
    </citation>
    <scope>NUCLEOTIDE SEQUENCE [LARGE SCALE GENOMIC DNA]</scope>
    <source>
        <strain evidence="4 5">DSM 23236</strain>
    </source>
</reference>
<dbReference type="GO" id="GO:0016787">
    <property type="term" value="F:hydrolase activity"/>
    <property type="evidence" value="ECO:0007669"/>
    <property type="project" value="UniProtKB-KW"/>
</dbReference>
<dbReference type="SUPFAM" id="SSF53474">
    <property type="entry name" value="alpha/beta-Hydrolases"/>
    <property type="match status" value="1"/>
</dbReference>
<evidence type="ECO:0000313" key="5">
    <source>
        <dbReference type="Proteomes" id="UP000192761"/>
    </source>
</evidence>
<evidence type="ECO:0000259" key="3">
    <source>
        <dbReference type="Pfam" id="PF20434"/>
    </source>
</evidence>
<dbReference type="OrthoDB" id="9794445at2"/>
<keyword evidence="5" id="KW-1185">Reference proteome</keyword>
<evidence type="ECO:0000313" key="4">
    <source>
        <dbReference type="EMBL" id="SMC28041.1"/>
    </source>
</evidence>
<name>A0A1W1XWY2_9NEIS</name>
<evidence type="ECO:0000256" key="1">
    <source>
        <dbReference type="ARBA" id="ARBA00022801"/>
    </source>
</evidence>
<evidence type="ECO:0000256" key="2">
    <source>
        <dbReference type="SAM" id="SignalP"/>
    </source>
</evidence>
<dbReference type="STRING" id="1121001.SAMN02745857_03074"/>
<feature type="chain" id="PRO_5012144962" evidence="2">
    <location>
        <begin position="41"/>
        <end position="296"/>
    </location>
</feature>
<feature type="signal peptide" evidence="2">
    <location>
        <begin position="1"/>
        <end position="40"/>
    </location>
</feature>
<dbReference type="InterPro" id="IPR049492">
    <property type="entry name" value="BD-FAE-like_dom"/>
</dbReference>
<dbReference type="Pfam" id="PF20434">
    <property type="entry name" value="BD-FAE"/>
    <property type="match status" value="1"/>
</dbReference>
<keyword evidence="2" id="KW-0732">Signal</keyword>
<keyword evidence="1" id="KW-0378">Hydrolase</keyword>
<accession>A0A1W1XWY2</accession>
<protein>
    <submittedName>
        <fullName evidence="4">Acetyl esterase/lipase</fullName>
    </submittedName>
</protein>
<dbReference type="Proteomes" id="UP000192761">
    <property type="component" value="Unassembled WGS sequence"/>
</dbReference>
<dbReference type="RefSeq" id="WP_084091790.1">
    <property type="nucleotide sequence ID" value="NZ_FWXD01000020.1"/>
</dbReference>
<gene>
    <name evidence="4" type="ORF">SAMN02745857_03074</name>
</gene>
<dbReference type="EMBL" id="FWXD01000020">
    <property type="protein sequence ID" value="SMC28041.1"/>
    <property type="molecule type" value="Genomic_DNA"/>
</dbReference>
<dbReference type="InterPro" id="IPR029058">
    <property type="entry name" value="AB_hydrolase_fold"/>
</dbReference>
<proteinExistence type="predicted"/>
<dbReference type="InterPro" id="IPR050300">
    <property type="entry name" value="GDXG_lipolytic_enzyme"/>
</dbReference>
<dbReference type="Gene3D" id="3.40.50.1820">
    <property type="entry name" value="alpha/beta hydrolase"/>
    <property type="match status" value="1"/>
</dbReference>
<dbReference type="AlphaFoldDB" id="A0A1W1XWY2"/>
<sequence>MLTPSASAAAHDPAWRQLVCRCGCIALLAAGLLLSAPAMAAGIVLHYGTHPVQSGNLYLPAGKGPHPLLMLLHGGCWQARIATHEYLARWSGALAQRGWAVWNVEYRSVDNGGGWPATFLDVAAAADYTRTLAARYPLDLRRLVFAGHSAGGHLALWAAGRGRIPAGSVLHAVQPQLPHKVIALAAITDLAGFMRDGGPCGSVIPALQGPATLAEVSPLQMLPLPMPVTLIQVADDAVIPAAQAASYRQAVQALGMTVRVRTLAGGGHFAAVATDGEGWQVLLDELAQLPPTAHPP</sequence>
<organism evidence="4 5">
    <name type="scientific">Andreprevotia lacus DSM 23236</name>
    <dbReference type="NCBI Taxonomy" id="1121001"/>
    <lineage>
        <taxon>Bacteria</taxon>
        <taxon>Pseudomonadati</taxon>
        <taxon>Pseudomonadota</taxon>
        <taxon>Betaproteobacteria</taxon>
        <taxon>Neisseriales</taxon>
        <taxon>Chitinibacteraceae</taxon>
        <taxon>Andreprevotia</taxon>
    </lineage>
</organism>